<dbReference type="EMBL" id="JAPFFK010000018">
    <property type="protein sequence ID" value="KAJ6692369.1"/>
    <property type="molecule type" value="Genomic_DNA"/>
</dbReference>
<evidence type="ECO:0000313" key="1">
    <source>
        <dbReference type="EMBL" id="KAJ6692369.1"/>
    </source>
</evidence>
<dbReference type="AlphaFoldDB" id="A0A9Q0PQX7"/>
<keyword evidence="2" id="KW-1185">Reference proteome</keyword>
<gene>
    <name evidence="1" type="ORF">OIU79_014176</name>
</gene>
<protein>
    <submittedName>
        <fullName evidence="1">Uncharacterized protein</fullName>
    </submittedName>
</protein>
<sequence>MMLRLRHKHHASTPTPLSAIFSFRLSMLDLEQELTLKRILPARSSGGLLNSETQ</sequence>
<dbReference type="Proteomes" id="UP001151532">
    <property type="component" value="Chromosome 9"/>
</dbReference>
<proteinExistence type="predicted"/>
<reference evidence="1" key="2">
    <citation type="journal article" date="2023" name="Int. J. Mol. Sci.">
        <title>De Novo Assembly and Annotation of 11 Diverse Shrub Willow (Salix) Genomes Reveals Novel Gene Organization in Sex-Linked Regions.</title>
        <authorList>
            <person name="Hyden B."/>
            <person name="Feng K."/>
            <person name="Yates T.B."/>
            <person name="Jawdy S."/>
            <person name="Cereghino C."/>
            <person name="Smart L.B."/>
            <person name="Muchero W."/>
        </authorList>
    </citation>
    <scope>NUCLEOTIDE SEQUENCE</scope>
    <source>
        <tissue evidence="1">Shoot tip</tissue>
    </source>
</reference>
<evidence type="ECO:0000313" key="2">
    <source>
        <dbReference type="Proteomes" id="UP001151532"/>
    </source>
</evidence>
<name>A0A9Q0PQX7_SALPP</name>
<comment type="caution">
    <text evidence="1">The sequence shown here is derived from an EMBL/GenBank/DDBJ whole genome shotgun (WGS) entry which is preliminary data.</text>
</comment>
<reference evidence="1" key="1">
    <citation type="submission" date="2022-11" db="EMBL/GenBank/DDBJ databases">
        <authorList>
            <person name="Hyden B.L."/>
            <person name="Feng K."/>
            <person name="Yates T."/>
            <person name="Jawdy S."/>
            <person name="Smart L.B."/>
            <person name="Muchero W."/>
        </authorList>
    </citation>
    <scope>NUCLEOTIDE SEQUENCE</scope>
    <source>
        <tissue evidence="1">Shoot tip</tissue>
    </source>
</reference>
<organism evidence="1 2">
    <name type="scientific">Salix purpurea</name>
    <name type="common">Purple osier willow</name>
    <dbReference type="NCBI Taxonomy" id="77065"/>
    <lineage>
        <taxon>Eukaryota</taxon>
        <taxon>Viridiplantae</taxon>
        <taxon>Streptophyta</taxon>
        <taxon>Embryophyta</taxon>
        <taxon>Tracheophyta</taxon>
        <taxon>Spermatophyta</taxon>
        <taxon>Magnoliopsida</taxon>
        <taxon>eudicotyledons</taxon>
        <taxon>Gunneridae</taxon>
        <taxon>Pentapetalae</taxon>
        <taxon>rosids</taxon>
        <taxon>fabids</taxon>
        <taxon>Malpighiales</taxon>
        <taxon>Salicaceae</taxon>
        <taxon>Saliceae</taxon>
        <taxon>Salix</taxon>
    </lineage>
</organism>
<accession>A0A9Q0PQX7</accession>